<organism evidence="1 2">
    <name type="scientific">Halobacillus salinus</name>
    <dbReference type="NCBI Taxonomy" id="192814"/>
    <lineage>
        <taxon>Bacteria</taxon>
        <taxon>Bacillati</taxon>
        <taxon>Bacillota</taxon>
        <taxon>Bacilli</taxon>
        <taxon>Bacillales</taxon>
        <taxon>Bacillaceae</taxon>
        <taxon>Halobacillus</taxon>
    </lineage>
</organism>
<protein>
    <submittedName>
        <fullName evidence="1">Thioesterase</fullName>
    </submittedName>
</protein>
<dbReference type="Pfam" id="PF13279">
    <property type="entry name" value="4HBT_2"/>
    <property type="match status" value="1"/>
</dbReference>
<dbReference type="OrthoDB" id="6117985at2"/>
<dbReference type="PANTHER" id="PTHR31793">
    <property type="entry name" value="4-HYDROXYBENZOYL-COA THIOESTERASE FAMILY MEMBER"/>
    <property type="match status" value="1"/>
</dbReference>
<comment type="caution">
    <text evidence="1">The sequence shown here is derived from an EMBL/GenBank/DDBJ whole genome shotgun (WGS) entry which is preliminary data.</text>
</comment>
<name>A0A4Z0GX89_9BACI</name>
<dbReference type="EMBL" id="SRJC01000003">
    <property type="protein sequence ID" value="TGB02410.1"/>
    <property type="molecule type" value="Genomic_DNA"/>
</dbReference>
<dbReference type="Proteomes" id="UP000297982">
    <property type="component" value="Unassembled WGS sequence"/>
</dbReference>
<dbReference type="STRING" id="192814.GCA_900166575_03286"/>
<accession>A0A4Z0GX89</accession>
<proteinExistence type="predicted"/>
<dbReference type="GO" id="GO:0047617">
    <property type="term" value="F:fatty acyl-CoA hydrolase activity"/>
    <property type="evidence" value="ECO:0007669"/>
    <property type="project" value="TreeGrafter"/>
</dbReference>
<evidence type="ECO:0000313" key="1">
    <source>
        <dbReference type="EMBL" id="TGB02410.1"/>
    </source>
</evidence>
<dbReference type="AlphaFoldDB" id="A0A4Z0GX89"/>
<dbReference type="Gene3D" id="3.10.129.10">
    <property type="entry name" value="Hotdog Thioesterase"/>
    <property type="match status" value="1"/>
</dbReference>
<evidence type="ECO:0000313" key="2">
    <source>
        <dbReference type="Proteomes" id="UP000297982"/>
    </source>
</evidence>
<sequence>MTSYEFTHQVPSEWVDYNGHMNDAEYNRAFSLATDAFIDFIGLDEAAREKYGYTMFTLETHTCYLKEMHEGDTFHITARVLNYDAKRVHLFLSMFNEEGKLVSTQEEMLMGIDQNEGRPAPFPASITQSIQTMYEQTKTEEQPKQVGRQIGL</sequence>
<dbReference type="CDD" id="cd00586">
    <property type="entry name" value="4HBT"/>
    <property type="match status" value="1"/>
</dbReference>
<dbReference type="InterPro" id="IPR029069">
    <property type="entry name" value="HotDog_dom_sf"/>
</dbReference>
<dbReference type="SUPFAM" id="SSF54637">
    <property type="entry name" value="Thioesterase/thiol ester dehydrase-isomerase"/>
    <property type="match status" value="1"/>
</dbReference>
<dbReference type="PANTHER" id="PTHR31793:SF2">
    <property type="entry name" value="BLR1345 PROTEIN"/>
    <property type="match status" value="1"/>
</dbReference>
<reference evidence="1 2" key="1">
    <citation type="journal article" date="2003" name="Int. J. Syst. Evol. Microbiol.">
        <title>Halobacillus salinus sp. nov., isolated from a salt lake on the coast of the East Sea in Korea.</title>
        <authorList>
            <person name="Yoon J.H."/>
            <person name="Kang K.H."/>
            <person name="Park Y.H."/>
        </authorList>
    </citation>
    <scope>NUCLEOTIDE SEQUENCE [LARGE SCALE GENOMIC DNA]</scope>
    <source>
        <strain evidence="1 2">HSL-3</strain>
    </source>
</reference>
<keyword evidence="2" id="KW-1185">Reference proteome</keyword>
<gene>
    <name evidence="1" type="ORF">E4663_13800</name>
</gene>
<dbReference type="RefSeq" id="WP_079478128.1">
    <property type="nucleotide sequence ID" value="NZ_FVYZ01000003.1"/>
</dbReference>
<dbReference type="InterPro" id="IPR050563">
    <property type="entry name" value="4-hydroxybenzoyl-CoA_TE"/>
</dbReference>